<name>A0ACC2E574_DIPCM</name>
<gene>
    <name evidence="1" type="ORF">O6H91_03G038900</name>
</gene>
<keyword evidence="2" id="KW-1185">Reference proteome</keyword>
<organism evidence="1 2">
    <name type="scientific">Diphasiastrum complanatum</name>
    <name type="common">Issler's clubmoss</name>
    <name type="synonym">Lycopodium complanatum</name>
    <dbReference type="NCBI Taxonomy" id="34168"/>
    <lineage>
        <taxon>Eukaryota</taxon>
        <taxon>Viridiplantae</taxon>
        <taxon>Streptophyta</taxon>
        <taxon>Embryophyta</taxon>
        <taxon>Tracheophyta</taxon>
        <taxon>Lycopodiopsida</taxon>
        <taxon>Lycopodiales</taxon>
        <taxon>Lycopodiaceae</taxon>
        <taxon>Lycopodioideae</taxon>
        <taxon>Diphasiastrum</taxon>
    </lineage>
</organism>
<sequence>MEGTGQMTFCPVRSPRPNWFHCKFQTSGACDLLCSVDKMSSPDYVANYRLKTNLLKTIALGTFAAAGAATIGDSWVFKHQTLAMSLAFFLGYAGIIFEELLAFNKSGVALLMAVTLWTIHSRAASPDIAVQHLSNSFKEVGEILFFLLGAMAIVEIVKEYQGFKLVTNLISTRNPRRLLWVVGGITFVVSSVLDNLASTIVMVSLLQKLVLDTEQRKFLGAVVVIAANAGGAWTPIGDVTTTMLWINGRISTFRTMQDLFLPSVISLAVPLALMSIFRFSDKGTKEREPLLTSKQMTLLTSEEMAPQGHLVFGIGIGTLLFVPIFKSLTGLPPYLGMLFGLGVLWILTDAIHFDDLEHQNLKVPRALSRVDIQGVLFFLGILLSVGSLKSAGILQELAAYLDAHIPRIELTAAAIGLATALLDSVPLVAAAMEMYSISTFPTDSQLWQLVAYCAGTGGSLLIMGSAAGVTFMGIERASFLWYFKKVSAFALAGYAAGLATYLAVIYTRGFQ</sequence>
<evidence type="ECO:0000313" key="2">
    <source>
        <dbReference type="Proteomes" id="UP001162992"/>
    </source>
</evidence>
<proteinExistence type="predicted"/>
<evidence type="ECO:0000313" key="1">
    <source>
        <dbReference type="EMBL" id="KAJ7561733.1"/>
    </source>
</evidence>
<reference evidence="2" key="1">
    <citation type="journal article" date="2024" name="Proc. Natl. Acad. Sci. U.S.A.">
        <title>Extraordinary preservation of gene collinearity over three hundred million years revealed in homosporous lycophytes.</title>
        <authorList>
            <person name="Li C."/>
            <person name="Wickell D."/>
            <person name="Kuo L.Y."/>
            <person name="Chen X."/>
            <person name="Nie B."/>
            <person name="Liao X."/>
            <person name="Peng D."/>
            <person name="Ji J."/>
            <person name="Jenkins J."/>
            <person name="Williams M."/>
            <person name="Shu S."/>
            <person name="Plott C."/>
            <person name="Barry K."/>
            <person name="Rajasekar S."/>
            <person name="Grimwood J."/>
            <person name="Han X."/>
            <person name="Sun S."/>
            <person name="Hou Z."/>
            <person name="He W."/>
            <person name="Dai G."/>
            <person name="Sun C."/>
            <person name="Schmutz J."/>
            <person name="Leebens-Mack J.H."/>
            <person name="Li F.W."/>
            <person name="Wang L."/>
        </authorList>
    </citation>
    <scope>NUCLEOTIDE SEQUENCE [LARGE SCALE GENOMIC DNA]</scope>
    <source>
        <strain evidence="2">cv. PW_Plant_1</strain>
    </source>
</reference>
<dbReference type="EMBL" id="CM055094">
    <property type="protein sequence ID" value="KAJ7561733.1"/>
    <property type="molecule type" value="Genomic_DNA"/>
</dbReference>
<dbReference type="Proteomes" id="UP001162992">
    <property type="component" value="Chromosome 3"/>
</dbReference>
<comment type="caution">
    <text evidence="1">The sequence shown here is derived from an EMBL/GenBank/DDBJ whole genome shotgun (WGS) entry which is preliminary data.</text>
</comment>
<protein>
    <submittedName>
        <fullName evidence="1">Uncharacterized protein</fullName>
    </submittedName>
</protein>
<accession>A0ACC2E574</accession>